<reference evidence="5" key="1">
    <citation type="journal article" date="2019" name="Int. J. Syst. Evol. Microbiol.">
        <title>The Global Catalogue of Microorganisms (GCM) 10K type strain sequencing project: providing services to taxonomists for standard genome sequencing and annotation.</title>
        <authorList>
            <consortium name="The Broad Institute Genomics Platform"/>
            <consortium name="The Broad Institute Genome Sequencing Center for Infectious Disease"/>
            <person name="Wu L."/>
            <person name="Ma J."/>
        </authorList>
    </citation>
    <scope>NUCLEOTIDE SEQUENCE [LARGE SCALE GENOMIC DNA]</scope>
    <source>
        <strain evidence="5">JCM 18514</strain>
    </source>
</reference>
<dbReference type="InterPro" id="IPR000683">
    <property type="entry name" value="Gfo/Idh/MocA-like_OxRdtase_N"/>
</dbReference>
<dbReference type="Gene3D" id="3.40.50.720">
    <property type="entry name" value="NAD(P)-binding Rossmann-like Domain"/>
    <property type="match status" value="1"/>
</dbReference>
<evidence type="ECO:0000313" key="5">
    <source>
        <dbReference type="Proteomes" id="UP001500200"/>
    </source>
</evidence>
<evidence type="ECO:0000259" key="2">
    <source>
        <dbReference type="Pfam" id="PF01408"/>
    </source>
</evidence>
<dbReference type="PANTHER" id="PTHR43249:SF1">
    <property type="entry name" value="D-GLUCOSIDE 3-DEHYDROGENASE"/>
    <property type="match status" value="1"/>
</dbReference>
<dbReference type="SUPFAM" id="SSF55347">
    <property type="entry name" value="Glyceraldehyde-3-phosphate dehydrogenase-like, C-terminal domain"/>
    <property type="match status" value="1"/>
</dbReference>
<dbReference type="PANTHER" id="PTHR43249">
    <property type="entry name" value="UDP-N-ACETYL-2-AMINO-2-DEOXY-D-GLUCURONATE OXIDASE"/>
    <property type="match status" value="1"/>
</dbReference>
<sequence length="389" mass="40744">MTTATTPKRKLRTAVVGCGVIGRQHARVITDNKDLELIALVDPVGPAAAALAGSVENELHHPRPAVYSSLAAALKDADIDLVAVCTPSGLHADLAVEALNAGKHVIIEKPIDVDLPSARRVADAAAAATGQVVSVISQHRFDPASVAVARAVRSGRFGRITSGVASLAWWRGQNYYDSGQWRGTWELDGGGAVMNQGVHSVDLLLWFLGTPVQIHAHTALLAHERIEVEDTAVATVRFASGALAVIHCTTAAYPGLTARIQVHGEKGSAVVDNDRLQYFHAADNAPVEGESSYGVAGAGNQSELEVGAHDASANIDGSDDLQTAHQKQYADVVEAIREGKDPRVGVQEATAALATVRALYVSATLGTAVYFEDVLAGKYDDLVVHTGGA</sequence>
<evidence type="ECO:0000313" key="4">
    <source>
        <dbReference type="EMBL" id="GAA5198507.1"/>
    </source>
</evidence>
<dbReference type="Gene3D" id="3.30.360.10">
    <property type="entry name" value="Dihydrodipicolinate Reductase, domain 2"/>
    <property type="match status" value="1"/>
</dbReference>
<name>A0ABP9SLC0_9MICC</name>
<evidence type="ECO:0000259" key="3">
    <source>
        <dbReference type="Pfam" id="PF22725"/>
    </source>
</evidence>
<accession>A0ABP9SLC0</accession>
<dbReference type="SUPFAM" id="SSF51735">
    <property type="entry name" value="NAD(P)-binding Rossmann-fold domains"/>
    <property type="match status" value="1"/>
</dbReference>
<dbReference type="Proteomes" id="UP001500200">
    <property type="component" value="Unassembled WGS sequence"/>
</dbReference>
<keyword evidence="5" id="KW-1185">Reference proteome</keyword>
<dbReference type="Pfam" id="PF01408">
    <property type="entry name" value="GFO_IDH_MocA"/>
    <property type="match status" value="1"/>
</dbReference>
<dbReference type="RefSeq" id="WP_345451308.1">
    <property type="nucleotide sequence ID" value="NZ_BAABKK010000026.1"/>
</dbReference>
<organism evidence="4 5">
    <name type="scientific">Arthrobacter gyeryongensis</name>
    <dbReference type="NCBI Taxonomy" id="1650592"/>
    <lineage>
        <taxon>Bacteria</taxon>
        <taxon>Bacillati</taxon>
        <taxon>Actinomycetota</taxon>
        <taxon>Actinomycetes</taxon>
        <taxon>Micrococcales</taxon>
        <taxon>Micrococcaceae</taxon>
        <taxon>Arthrobacter</taxon>
    </lineage>
</organism>
<dbReference type="InterPro" id="IPR036291">
    <property type="entry name" value="NAD(P)-bd_dom_sf"/>
</dbReference>
<keyword evidence="1" id="KW-0520">NAD</keyword>
<feature type="domain" description="Gfo/Idh/MocA-like oxidoreductase N-terminal" evidence="2">
    <location>
        <begin position="11"/>
        <end position="134"/>
    </location>
</feature>
<comment type="caution">
    <text evidence="4">The sequence shown here is derived from an EMBL/GenBank/DDBJ whole genome shotgun (WGS) entry which is preliminary data.</text>
</comment>
<feature type="domain" description="GFO/IDH/MocA-like oxidoreductase" evidence="3">
    <location>
        <begin position="147"/>
        <end position="269"/>
    </location>
</feature>
<proteinExistence type="predicted"/>
<dbReference type="Pfam" id="PF22725">
    <property type="entry name" value="GFO_IDH_MocA_C3"/>
    <property type="match status" value="1"/>
</dbReference>
<evidence type="ECO:0000256" key="1">
    <source>
        <dbReference type="ARBA" id="ARBA00023027"/>
    </source>
</evidence>
<protein>
    <submittedName>
        <fullName evidence="4">Gfo/Idh/MocA family oxidoreductase</fullName>
    </submittedName>
</protein>
<dbReference type="InterPro" id="IPR052515">
    <property type="entry name" value="Gfo/Idh/MocA_Oxidoreductase"/>
</dbReference>
<gene>
    <name evidence="4" type="ORF">GCM10023346_35820</name>
</gene>
<dbReference type="InterPro" id="IPR055170">
    <property type="entry name" value="GFO_IDH_MocA-like_dom"/>
</dbReference>
<dbReference type="EMBL" id="BAABKK010000026">
    <property type="protein sequence ID" value="GAA5198507.1"/>
    <property type="molecule type" value="Genomic_DNA"/>
</dbReference>